<sequence length="163" mass="18910">MSKVAERQRFIRYWQEKTGESEIDMHKVAEMAVEMGWKAPPPISEVDRLAKEFKGAARQDVRHDKKTGLPYRGYHAVPRHTGDGQLVFSYIDIDDPKTKPENFKKACVMRREQSVDDMYQLHLDQTHWNDTRPTEQQVELLPADLGFDIELRLAAEDEKRGAA</sequence>
<keyword evidence="3" id="KW-1185">Reference proteome</keyword>
<proteinExistence type="predicted"/>
<organism evidence="2 3">
    <name type="scientific">Methylorubrum podarium</name>
    <dbReference type="NCBI Taxonomy" id="200476"/>
    <lineage>
        <taxon>Bacteria</taxon>
        <taxon>Pseudomonadati</taxon>
        <taxon>Pseudomonadota</taxon>
        <taxon>Alphaproteobacteria</taxon>
        <taxon>Hyphomicrobiales</taxon>
        <taxon>Methylobacteriaceae</taxon>
        <taxon>Methylorubrum</taxon>
    </lineage>
</organism>
<accession>A0ABV1QMS3</accession>
<comment type="caution">
    <text evidence="2">The sequence shown here is derived from an EMBL/GenBank/DDBJ whole genome shotgun (WGS) entry which is preliminary data.</text>
</comment>
<gene>
    <name evidence="2" type="ORF">ABS772_12125</name>
</gene>
<dbReference type="EMBL" id="JBELQE010000069">
    <property type="protein sequence ID" value="MER2250660.1"/>
    <property type="molecule type" value="Genomic_DNA"/>
</dbReference>
<dbReference type="RefSeq" id="WP_350394842.1">
    <property type="nucleotide sequence ID" value="NZ_JBELQE010000069.1"/>
</dbReference>
<feature type="region of interest" description="Disordered" evidence="1">
    <location>
        <begin position="56"/>
        <end position="76"/>
    </location>
</feature>
<evidence type="ECO:0000313" key="2">
    <source>
        <dbReference type="EMBL" id="MER2250660.1"/>
    </source>
</evidence>
<evidence type="ECO:0000256" key="1">
    <source>
        <dbReference type="SAM" id="MobiDB-lite"/>
    </source>
</evidence>
<name>A0ABV1QMS3_9HYPH</name>
<protein>
    <submittedName>
        <fullName evidence="2">Uncharacterized protein</fullName>
    </submittedName>
</protein>
<feature type="compositionally biased region" description="Basic and acidic residues" evidence="1">
    <location>
        <begin position="56"/>
        <end position="67"/>
    </location>
</feature>
<reference evidence="2 3" key="1">
    <citation type="submission" date="2024-06" db="EMBL/GenBank/DDBJ databases">
        <authorList>
            <person name="Campbell A.G."/>
        </authorList>
    </citation>
    <scope>NUCLEOTIDE SEQUENCE [LARGE SCALE GENOMIC DNA]</scope>
    <source>
        <strain evidence="2 3">EM12</strain>
    </source>
</reference>
<evidence type="ECO:0000313" key="3">
    <source>
        <dbReference type="Proteomes" id="UP001480955"/>
    </source>
</evidence>
<dbReference type="Proteomes" id="UP001480955">
    <property type="component" value="Unassembled WGS sequence"/>
</dbReference>